<accession>A0ABQ5VNU6</accession>
<evidence type="ECO:0000313" key="1">
    <source>
        <dbReference type="EMBL" id="GLQ28873.1"/>
    </source>
</evidence>
<protein>
    <submittedName>
        <fullName evidence="1">Uncharacterized protein</fullName>
    </submittedName>
</protein>
<organism evidence="1 2">
    <name type="scientific">Sulfitobacter pacificus</name>
    <dbReference type="NCBI Taxonomy" id="1499314"/>
    <lineage>
        <taxon>Bacteria</taxon>
        <taxon>Pseudomonadati</taxon>
        <taxon>Pseudomonadota</taxon>
        <taxon>Alphaproteobacteria</taxon>
        <taxon>Rhodobacterales</taxon>
        <taxon>Roseobacteraceae</taxon>
        <taxon>Sulfitobacter</taxon>
    </lineage>
</organism>
<proteinExistence type="predicted"/>
<evidence type="ECO:0000313" key="2">
    <source>
        <dbReference type="Proteomes" id="UP001161388"/>
    </source>
</evidence>
<reference evidence="1" key="1">
    <citation type="journal article" date="2014" name="Int. J. Syst. Evol. Microbiol.">
        <title>Complete genome of a new Firmicutes species belonging to the dominant human colonic microbiota ('Ruminococcus bicirculans') reveals two chromosomes and a selective capacity to utilize plant glucans.</title>
        <authorList>
            <consortium name="NISC Comparative Sequencing Program"/>
            <person name="Wegmann U."/>
            <person name="Louis P."/>
            <person name="Goesmann A."/>
            <person name="Henrissat B."/>
            <person name="Duncan S.H."/>
            <person name="Flint H.J."/>
        </authorList>
    </citation>
    <scope>NUCLEOTIDE SEQUENCE</scope>
    <source>
        <strain evidence="1">NBRC 109915</strain>
    </source>
</reference>
<dbReference type="RefSeq" id="WP_284375894.1">
    <property type="nucleotide sequence ID" value="NZ_BSNL01000003.1"/>
</dbReference>
<reference evidence="1" key="2">
    <citation type="submission" date="2023-01" db="EMBL/GenBank/DDBJ databases">
        <title>Draft genome sequence of Sulfitobacter pacificus strain NBRC 109915.</title>
        <authorList>
            <person name="Sun Q."/>
            <person name="Mori K."/>
        </authorList>
    </citation>
    <scope>NUCLEOTIDE SEQUENCE</scope>
    <source>
        <strain evidence="1">NBRC 109915</strain>
    </source>
</reference>
<keyword evidence="2" id="KW-1185">Reference proteome</keyword>
<name>A0ABQ5VNU6_9RHOB</name>
<sequence length="93" mass="9919">MNYADICRDAFALVDDIGNGSFNTEFSERGTMATTVEVAMPVLAVFRTLDPDDPASVAEARSRLAALAGSEQGVFSRYPALAEFALGESIVLQ</sequence>
<dbReference type="EMBL" id="BSNL01000003">
    <property type="protein sequence ID" value="GLQ28873.1"/>
    <property type="molecule type" value="Genomic_DNA"/>
</dbReference>
<gene>
    <name evidence="1" type="ORF">GCM10007927_36760</name>
</gene>
<comment type="caution">
    <text evidence="1">The sequence shown here is derived from an EMBL/GenBank/DDBJ whole genome shotgun (WGS) entry which is preliminary data.</text>
</comment>
<dbReference type="Proteomes" id="UP001161388">
    <property type="component" value="Unassembled WGS sequence"/>
</dbReference>